<dbReference type="Gene3D" id="3.10.129.10">
    <property type="entry name" value="Hotdog Thioesterase"/>
    <property type="match status" value="1"/>
</dbReference>
<organism evidence="2 3">
    <name type="scientific">Georhizobium profundi</name>
    <dbReference type="NCBI Taxonomy" id="2341112"/>
    <lineage>
        <taxon>Bacteria</taxon>
        <taxon>Pseudomonadati</taxon>
        <taxon>Pseudomonadota</taxon>
        <taxon>Alphaproteobacteria</taxon>
        <taxon>Hyphomicrobiales</taxon>
        <taxon>Rhizobiaceae</taxon>
        <taxon>Georhizobium</taxon>
    </lineage>
</organism>
<feature type="domain" description="MaoC-like" evidence="1">
    <location>
        <begin position="12"/>
        <end position="133"/>
    </location>
</feature>
<evidence type="ECO:0000313" key="2">
    <source>
        <dbReference type="EMBL" id="AZN73958.1"/>
    </source>
</evidence>
<dbReference type="Proteomes" id="UP000268192">
    <property type="component" value="Chromosome"/>
</dbReference>
<name>A0A3S9BAA1_9HYPH</name>
<keyword evidence="3" id="KW-1185">Reference proteome</keyword>
<proteinExistence type="predicted"/>
<dbReference type="Pfam" id="PF01575">
    <property type="entry name" value="MaoC_dehydratas"/>
    <property type="match status" value="1"/>
</dbReference>
<dbReference type="OrthoDB" id="9801735at2"/>
<dbReference type="EMBL" id="CP032509">
    <property type="protein sequence ID" value="AZN73958.1"/>
    <property type="molecule type" value="Genomic_DNA"/>
</dbReference>
<accession>A0A3S9BAA1</accession>
<evidence type="ECO:0000259" key="1">
    <source>
        <dbReference type="Pfam" id="PF01575"/>
    </source>
</evidence>
<dbReference type="RefSeq" id="WP_126013627.1">
    <property type="nucleotide sequence ID" value="NZ_CP032509.1"/>
</dbReference>
<dbReference type="PANTHER" id="PTHR42993">
    <property type="entry name" value="MAOC-LIKE DEHYDRATASE DOMAIN-CONTAINING PROTEIN"/>
    <property type="match status" value="1"/>
</dbReference>
<protein>
    <submittedName>
        <fullName evidence="2">MaoC family dehydratase</fullName>
    </submittedName>
</protein>
<evidence type="ECO:0000313" key="3">
    <source>
        <dbReference type="Proteomes" id="UP000268192"/>
    </source>
</evidence>
<dbReference type="SUPFAM" id="SSF54637">
    <property type="entry name" value="Thioesterase/thiol ester dehydrase-isomerase"/>
    <property type="match status" value="1"/>
</dbReference>
<dbReference type="AlphaFoldDB" id="A0A3S9BAA1"/>
<dbReference type="CDD" id="cd03450">
    <property type="entry name" value="NodN"/>
    <property type="match status" value="1"/>
</dbReference>
<gene>
    <name evidence="2" type="ORF">D5400_19715</name>
</gene>
<dbReference type="KEGG" id="abaw:D5400_19715"/>
<dbReference type="PANTHER" id="PTHR42993:SF1">
    <property type="entry name" value="MAOC-LIKE DEHYDRATASE DOMAIN-CONTAINING PROTEIN"/>
    <property type="match status" value="1"/>
</dbReference>
<dbReference type="InterPro" id="IPR002539">
    <property type="entry name" value="MaoC-like_dom"/>
</dbReference>
<dbReference type="InterPro" id="IPR029069">
    <property type="entry name" value="HotDog_dom_sf"/>
</dbReference>
<sequence>MATTISLEDLVAQVGTEIGLSDWITVDQPMIDRFAAATNDHQFIHVDPERAAAEGPFGGTIAHGFLTVSLLSAMNYDCIPAVEDQQLSVNYGFEKLRFMAPVKAGKRIRGRFVLSEARRRGQQMMMLRYQVTVEIEGETKPALTADWLTLIQMDPAALDALG</sequence>
<reference evidence="2 3" key="1">
    <citation type="submission" date="2018-09" db="EMBL/GenBank/DDBJ databases">
        <title>Marinorhizobium profundi gen. nov., sp. nov., isolated from a deep-sea sediment sample from the New Britain Trench and proposal of Marinorhizobiaceae fam. nov. in the order Rhizobiales of the class Alphaproteobacteria.</title>
        <authorList>
            <person name="Cao J."/>
        </authorList>
    </citation>
    <scope>NUCLEOTIDE SEQUENCE [LARGE SCALE GENOMIC DNA]</scope>
    <source>
        <strain evidence="2 3">WS11</strain>
    </source>
</reference>
<dbReference type="InterPro" id="IPR039375">
    <property type="entry name" value="NodN-like"/>
</dbReference>